<evidence type="ECO:0000256" key="8">
    <source>
        <dbReference type="ARBA" id="ARBA00045492"/>
    </source>
</evidence>
<comment type="catalytic activity">
    <reaction evidence="9">
        <text>S-hexadecanoyl-L-cysteinyl-[protein] + H2O = L-cysteinyl-[protein] + hexadecanoate + H(+)</text>
        <dbReference type="Rhea" id="RHEA:19233"/>
        <dbReference type="Rhea" id="RHEA-COMP:10131"/>
        <dbReference type="Rhea" id="RHEA-COMP:11032"/>
        <dbReference type="ChEBI" id="CHEBI:7896"/>
        <dbReference type="ChEBI" id="CHEBI:15377"/>
        <dbReference type="ChEBI" id="CHEBI:15378"/>
        <dbReference type="ChEBI" id="CHEBI:29950"/>
        <dbReference type="ChEBI" id="CHEBI:74151"/>
        <dbReference type="EC" id="3.1.2.22"/>
    </reaction>
    <physiologicalReaction direction="left-to-right" evidence="9">
        <dbReference type="Rhea" id="RHEA:19234"/>
    </physiologicalReaction>
</comment>
<organism evidence="17 18">
    <name type="scientific">Oncorhynchus tshawytscha</name>
    <name type="common">Chinook salmon</name>
    <name type="synonym">Salmo tshawytscha</name>
    <dbReference type="NCBI Taxonomy" id="74940"/>
    <lineage>
        <taxon>Eukaryota</taxon>
        <taxon>Metazoa</taxon>
        <taxon>Chordata</taxon>
        <taxon>Craniata</taxon>
        <taxon>Vertebrata</taxon>
        <taxon>Euteleostomi</taxon>
        <taxon>Actinopterygii</taxon>
        <taxon>Neopterygii</taxon>
        <taxon>Teleostei</taxon>
        <taxon>Protacanthopterygii</taxon>
        <taxon>Salmoniformes</taxon>
        <taxon>Salmonidae</taxon>
        <taxon>Salmoninae</taxon>
        <taxon>Oncorhynchus</taxon>
    </lineage>
</organism>
<evidence type="ECO:0000256" key="2">
    <source>
        <dbReference type="ARBA" id="ARBA00023180"/>
    </source>
</evidence>
<evidence type="ECO:0000256" key="12">
    <source>
        <dbReference type="ARBA" id="ARBA00051183"/>
    </source>
</evidence>
<dbReference type="InterPro" id="IPR026138">
    <property type="entry name" value="CLN5"/>
</dbReference>
<reference evidence="18" key="1">
    <citation type="journal article" date="2018" name="PLoS ONE">
        <title>Chinook salmon (Oncorhynchus tshawytscha) genome and transcriptome.</title>
        <authorList>
            <person name="Christensen K.A."/>
            <person name="Leong J.S."/>
            <person name="Sakhrani D."/>
            <person name="Biagi C.A."/>
            <person name="Minkley D.R."/>
            <person name="Withler R.E."/>
            <person name="Rondeau E.B."/>
            <person name="Koop B.F."/>
            <person name="Devlin R.H."/>
        </authorList>
    </citation>
    <scope>NUCLEOTIDE SEQUENCE [LARGE SCALE GENOMIC DNA]</scope>
</reference>
<comment type="function">
    <text evidence="3">Exhibits palmitoyl protein thioesterase (S-depalmitoylation) activity in vitro and most likely plays a role in protein S-depalmitoylation.</text>
</comment>
<comment type="similarity">
    <text evidence="1">Belongs to the CLN5 family.</text>
</comment>
<feature type="chain" id="PRO_5044227467" description="Bis(monoacylglycero)phosphate synthase CLN5" evidence="16">
    <location>
        <begin position="22"/>
        <end position="221"/>
    </location>
</feature>
<gene>
    <name evidence="17" type="primary">cln5</name>
</gene>
<comment type="function">
    <text evidence="8">Catalyzes the synthesis of bis(monoacylglycero)phosphate (BMP) via transacylation of 2 molecules of lysophosphatidylglycerol (LPG). BMP also known as lysobisphosphatidic acid plays a key role in the formation of intraluminal vesicles and in maintaining intracellular cholesterol homeostasis. Can use only LPG as the exclusive lysophospholipid acyl donor for base exchange and displays BMP synthase activity towards various LPGs (LPG 14:0, LPG 16:0, LPG 18:0, LPG 18:1) with a higher preference for longer chain lengths. Plays a role in influencing the retrograde trafficking of lysosomal sorting receptors SORT1 and IGF2R from the endosomes to the trans-Golgi network by controlling the recruitment of retromer complex to the endosomal membrane. Regulates the localization and activation of RAB7A which is required to recruit the retromer complex to the endosomal membrane.</text>
</comment>
<evidence type="ECO:0000256" key="13">
    <source>
        <dbReference type="ARBA" id="ARBA00051553"/>
    </source>
</evidence>
<proteinExistence type="inferred from homology"/>
<evidence type="ECO:0000256" key="7">
    <source>
        <dbReference type="ARBA" id="ARBA00044557"/>
    </source>
</evidence>
<evidence type="ECO:0000256" key="11">
    <source>
        <dbReference type="ARBA" id="ARBA00051022"/>
    </source>
</evidence>
<feature type="signal peptide" evidence="16">
    <location>
        <begin position="1"/>
        <end position="21"/>
    </location>
</feature>
<dbReference type="Proteomes" id="UP000694402">
    <property type="component" value="Unassembled WGS sequence"/>
</dbReference>
<feature type="compositionally biased region" description="Polar residues" evidence="15">
    <location>
        <begin position="132"/>
        <end position="142"/>
    </location>
</feature>
<evidence type="ECO:0000256" key="9">
    <source>
        <dbReference type="ARBA" id="ARBA00047409"/>
    </source>
</evidence>
<sequence>MRPTVFFTCSVLFYNLEIVHSRGDDGKQEWPIPYRRFDCRPAADSYCEAMFPFCPTGDRDGRIPYMNNWDVISVFRLQAPVWEFKYGSLLGKMVASSTRWPCGSRTTTRLGFIMRRGRSAQTLAPTPPCGLTPTTAPSSSIAPTGILRNSEPSCPADSRPTTLRSTCTVGSRPTWGMMILSSGSLLQRRWLKTSASSITLSDHTSRTLTLSSVSRRLIRRW</sequence>
<dbReference type="GO" id="GO:0005765">
    <property type="term" value="C:lysosomal membrane"/>
    <property type="evidence" value="ECO:0007669"/>
    <property type="project" value="TreeGrafter"/>
</dbReference>
<name>A0AAZ3QAF3_ONCTS</name>
<evidence type="ECO:0000256" key="14">
    <source>
        <dbReference type="ARBA" id="ARBA00051789"/>
    </source>
</evidence>
<dbReference type="GeneTree" id="ENSGT00390000010065"/>
<comment type="catalytic activity">
    <reaction evidence="11">
        <text>2 1-(9Z-octadecenoyl)-sn-glycero-3-phospho-(1'-sn-glycerol) = 1-(9Z-octadecenoyl)-sn-glycero-3-phospho-(3'-(9Z-octadecenoyl)-1'-sn-glycerol) + sn-glycero-3-phospho-(1'-sn-glycerol)</text>
        <dbReference type="Rhea" id="RHEA:77599"/>
        <dbReference type="ChEBI" id="CHEBI:64717"/>
        <dbReference type="ChEBI" id="CHEBI:72828"/>
        <dbReference type="ChEBI" id="CHEBI:232637"/>
    </reaction>
    <physiologicalReaction direction="left-to-right" evidence="11">
        <dbReference type="Rhea" id="RHEA:77600"/>
    </physiologicalReaction>
</comment>
<dbReference type="AlphaFoldDB" id="A0AAZ3QAF3"/>
<keyword evidence="2" id="KW-0325">Glycoprotein</keyword>
<evidence type="ECO:0000256" key="15">
    <source>
        <dbReference type="SAM" id="MobiDB-lite"/>
    </source>
</evidence>
<feature type="region of interest" description="Disordered" evidence="15">
    <location>
        <begin position="123"/>
        <end position="166"/>
    </location>
</feature>
<evidence type="ECO:0000256" key="5">
    <source>
        <dbReference type="ARBA" id="ARBA00044547"/>
    </source>
</evidence>
<dbReference type="GO" id="GO:0007040">
    <property type="term" value="P:lysosome organization"/>
    <property type="evidence" value="ECO:0007669"/>
    <property type="project" value="TreeGrafter"/>
</dbReference>
<evidence type="ECO:0000256" key="3">
    <source>
        <dbReference type="ARBA" id="ARBA00044494"/>
    </source>
</evidence>
<evidence type="ECO:0000256" key="4">
    <source>
        <dbReference type="ARBA" id="ARBA00044532"/>
    </source>
</evidence>
<reference evidence="17" key="3">
    <citation type="submission" date="2025-09" db="UniProtKB">
        <authorList>
            <consortium name="Ensembl"/>
        </authorList>
    </citation>
    <scope>IDENTIFICATION</scope>
</reference>
<comment type="catalytic activity">
    <reaction evidence="13">
        <text>2 1-acyl-sn-glycero-3-phospho-(1'-sn-glycerol) = 1-acyl-sn-glycero-3-phospho-(3'-acyl-sn-1'-glycerol) + sn-glycero-3-phospho-(1'-sn-glycerol)</text>
        <dbReference type="Rhea" id="RHEA:77619"/>
        <dbReference type="ChEBI" id="CHEBI:64717"/>
        <dbReference type="ChEBI" id="CHEBI:64840"/>
        <dbReference type="ChEBI" id="CHEBI:232628"/>
    </reaction>
    <physiologicalReaction direction="left-to-right" evidence="13">
        <dbReference type="Rhea" id="RHEA:77620"/>
    </physiologicalReaction>
</comment>
<dbReference type="PANTHER" id="PTHR15380:SF2">
    <property type="entry name" value="CEROID-LIPOFUSCINOSIS NEURONAL PROTEIN 5"/>
    <property type="match status" value="1"/>
</dbReference>
<evidence type="ECO:0000256" key="1">
    <source>
        <dbReference type="ARBA" id="ARBA00007028"/>
    </source>
</evidence>
<evidence type="ECO:0000313" key="17">
    <source>
        <dbReference type="Ensembl" id="ENSOTSP00005125861.1"/>
    </source>
</evidence>
<dbReference type="GO" id="GO:0008474">
    <property type="term" value="F:palmitoyl-(protein) hydrolase activity"/>
    <property type="evidence" value="ECO:0007669"/>
    <property type="project" value="UniProtKB-EC"/>
</dbReference>
<evidence type="ECO:0000256" key="6">
    <source>
        <dbReference type="ARBA" id="ARBA00044556"/>
    </source>
</evidence>
<evidence type="ECO:0000256" key="16">
    <source>
        <dbReference type="SAM" id="SignalP"/>
    </source>
</evidence>
<accession>A0AAZ3QAF3</accession>
<keyword evidence="18" id="KW-1185">Reference proteome</keyword>
<dbReference type="GO" id="GO:0016798">
    <property type="term" value="F:hydrolase activity, acting on glycosyl bonds"/>
    <property type="evidence" value="ECO:0007669"/>
    <property type="project" value="TreeGrafter"/>
</dbReference>
<keyword evidence="16" id="KW-0732">Signal</keyword>
<dbReference type="PANTHER" id="PTHR15380">
    <property type="entry name" value="CEROID-LIPOFUSCINOSIS, NEURONAL 5"/>
    <property type="match status" value="1"/>
</dbReference>
<reference evidence="17" key="2">
    <citation type="submission" date="2025-08" db="UniProtKB">
        <authorList>
            <consortium name="Ensembl"/>
        </authorList>
    </citation>
    <scope>IDENTIFICATION</scope>
</reference>
<comment type="catalytic activity">
    <reaction evidence="12">
        <text>2 1-hexadecanoyl-sn-glycero-3-phospho-(1'-sn-glycerol) = 1-hexadecanoyl-sn-glycero-3-phospho-(3'-hexadecanoyl-1'-sn-glycerol) + sn-glycero-3-phospho-(1'-sn-glycerol)</text>
        <dbReference type="Rhea" id="RHEA:77607"/>
        <dbReference type="ChEBI" id="CHEBI:64717"/>
        <dbReference type="ChEBI" id="CHEBI:75158"/>
        <dbReference type="ChEBI" id="CHEBI:232639"/>
    </reaction>
    <physiologicalReaction direction="left-to-right" evidence="12">
        <dbReference type="Rhea" id="RHEA:77608"/>
    </physiologicalReaction>
</comment>
<protein>
    <recommendedName>
        <fullName evidence="4">Bis(monoacylglycero)phosphate synthase CLN5</fullName>
    </recommendedName>
    <alternativeName>
        <fullName evidence="5">Ceroid-lipofuscinosis neuronal protein 5</fullName>
    </alternativeName>
    <alternativeName>
        <fullName evidence="7">Palmitoyl protein thioesterase CLN5</fullName>
    </alternativeName>
    <alternativeName>
        <fullName evidence="6">S-depalmitoylase CLN5</fullName>
    </alternativeName>
</protein>
<evidence type="ECO:0000256" key="10">
    <source>
        <dbReference type="ARBA" id="ARBA00050455"/>
    </source>
</evidence>
<comment type="catalytic activity">
    <reaction evidence="10">
        <text>2 1-tetradecanoyl-sn-glycero-3-phospho-(1'-sn-glycerol) = 1-tetradecanoyl-sn-glycero-3-phospho-(3'-tetradecanoyl-1'-sn-glycerol) + sn-glycero-3-phospho-(1'-sn-glycerol)</text>
        <dbReference type="Rhea" id="RHEA:77611"/>
        <dbReference type="ChEBI" id="CHEBI:64717"/>
        <dbReference type="ChEBI" id="CHEBI:72826"/>
        <dbReference type="ChEBI" id="CHEBI:232640"/>
    </reaction>
    <physiologicalReaction direction="left-to-right" evidence="10">
        <dbReference type="Rhea" id="RHEA:77612"/>
    </physiologicalReaction>
</comment>
<evidence type="ECO:0000313" key="18">
    <source>
        <dbReference type="Proteomes" id="UP000694402"/>
    </source>
</evidence>
<dbReference type="Pfam" id="PF15014">
    <property type="entry name" value="CLN5"/>
    <property type="match status" value="1"/>
</dbReference>
<dbReference type="Ensembl" id="ENSOTST00005133014.1">
    <property type="protein sequence ID" value="ENSOTSP00005125861.1"/>
    <property type="gene ID" value="ENSOTSG00005055567.1"/>
</dbReference>
<comment type="catalytic activity">
    <reaction evidence="14">
        <text>2 1-octadecanoyl-sn-glycero-3-phospho-(1'-sn-glycerol) = 1-octadecanoyl-sn-glycero-3-phospho-(3'-octadecanoyl-1'-sn-glycerol) + sn-glycero-3-phospho-(1'-sn-glycerol)</text>
        <dbReference type="Rhea" id="RHEA:77603"/>
        <dbReference type="ChEBI" id="CHEBI:64717"/>
        <dbReference type="ChEBI" id="CHEBI:72827"/>
        <dbReference type="ChEBI" id="CHEBI:232638"/>
    </reaction>
    <physiologicalReaction direction="left-to-right" evidence="14">
        <dbReference type="Rhea" id="RHEA:77604"/>
    </physiologicalReaction>
</comment>